<dbReference type="Proteomes" id="UP000248961">
    <property type="component" value="Unassembled WGS sequence"/>
</dbReference>
<evidence type="ECO:0000256" key="7">
    <source>
        <dbReference type="SAM" id="MobiDB-lite"/>
    </source>
</evidence>
<evidence type="ECO:0000313" key="10">
    <source>
        <dbReference type="Proteomes" id="UP000248961"/>
    </source>
</evidence>
<sequence>MEQHGYCLDLASRPETSPSQAVSTRTLPSNQQDDMSPPDALVQGLNDRIQELEQKLSNILSVQPSTDPGLSAKTGPDHPSINGTFAKTRFFGQSHRSICLKQFREFMMLFFRWETDEHSDVHNIMGRCKRLARIAKAQIILRGPVCSDPRDYVPPRIVSDQLVEAYLRTMESVYRVMHVPSFRRAYEQYWVNPAASNPAFVMNLLLILAIGSVFCSDGTPHGSLIPRLSVSQWIYTAQSWLSSPFEKARLDIAGLQLQCLLLIARQVTAVGSELVWVAAGSLLRTAMHMGVHIDPRHMAQISPFDAEIRRRLWATILEINLQTSMDAGGTPLIHADDYDCALPMNLNDDELEQIPFPSARPPTETTQSTLQIALGRSHTARIKVAHFTNSFRSAMSYDEALALSAELAETYHANAAINHPTPAPSTNTTRITPFHHKLYSLMTQRFLMSLHMPFALRAPTNPKYYYSRQVNFKTALRILTALESCLPSPSQPSNPTQTQAPDPDSHRLRLIGAASFRDVPAIAISNIFFELDLQLDDDRHTDILSTTLHHQDVAVEPFRYATLRASLERYIGLAADRIRAGETNVKGYVMCASFMAHLDAKHRGVPEEAVIYEALRVTLTNAAEILQGLVDGLKGEDDSVIERGSAVGLGGLVDGDGAGLVSPDAQEGWLFGEEMEPWVNLGMDVDMDAWLAAQGILGGGA</sequence>
<keyword evidence="4" id="KW-0238">DNA-binding</keyword>
<dbReference type="SMART" id="SM00906">
    <property type="entry name" value="Fungal_trans"/>
    <property type="match status" value="1"/>
</dbReference>
<dbReference type="GO" id="GO:0005634">
    <property type="term" value="C:nucleus"/>
    <property type="evidence" value="ECO:0007669"/>
    <property type="project" value="TreeGrafter"/>
</dbReference>
<gene>
    <name evidence="9" type="ORF">BO97DRAFT_398569</name>
</gene>
<evidence type="ECO:0000256" key="4">
    <source>
        <dbReference type="ARBA" id="ARBA00023125"/>
    </source>
</evidence>
<name>A0A395HJY7_ASPHC</name>
<dbReference type="VEuPathDB" id="FungiDB:BO97DRAFT_398569"/>
<dbReference type="GO" id="GO:0008270">
    <property type="term" value="F:zinc ion binding"/>
    <property type="evidence" value="ECO:0007669"/>
    <property type="project" value="InterPro"/>
</dbReference>
<dbReference type="GO" id="GO:0000978">
    <property type="term" value="F:RNA polymerase II cis-regulatory region sequence-specific DNA binding"/>
    <property type="evidence" value="ECO:0007669"/>
    <property type="project" value="TreeGrafter"/>
</dbReference>
<evidence type="ECO:0000256" key="3">
    <source>
        <dbReference type="ARBA" id="ARBA00023015"/>
    </source>
</evidence>
<feature type="region of interest" description="Disordered" evidence="7">
    <location>
        <begin position="1"/>
        <end position="39"/>
    </location>
</feature>
<dbReference type="GeneID" id="37198488"/>
<evidence type="ECO:0000256" key="5">
    <source>
        <dbReference type="ARBA" id="ARBA00023163"/>
    </source>
</evidence>
<evidence type="ECO:0000256" key="2">
    <source>
        <dbReference type="ARBA" id="ARBA00022833"/>
    </source>
</evidence>
<evidence type="ECO:0000259" key="8">
    <source>
        <dbReference type="SMART" id="SM00906"/>
    </source>
</evidence>
<dbReference type="Pfam" id="PF04082">
    <property type="entry name" value="Fungal_trans"/>
    <property type="match status" value="1"/>
</dbReference>
<proteinExistence type="predicted"/>
<accession>A0A395HJY7</accession>
<protein>
    <recommendedName>
        <fullName evidence="8">Xylanolytic transcriptional activator regulatory domain-containing protein</fullName>
    </recommendedName>
</protein>
<feature type="domain" description="Xylanolytic transcriptional activator regulatory" evidence="8">
    <location>
        <begin position="275"/>
        <end position="349"/>
    </location>
</feature>
<reference evidence="9 10" key="1">
    <citation type="submission" date="2018-02" db="EMBL/GenBank/DDBJ databases">
        <title>The genomes of Aspergillus section Nigri reveals drivers in fungal speciation.</title>
        <authorList>
            <consortium name="DOE Joint Genome Institute"/>
            <person name="Vesth T.C."/>
            <person name="Nybo J."/>
            <person name="Theobald S."/>
            <person name="Brandl J."/>
            <person name="Frisvad J.C."/>
            <person name="Nielsen K.F."/>
            <person name="Lyhne E.K."/>
            <person name="Kogle M.E."/>
            <person name="Kuo A."/>
            <person name="Riley R."/>
            <person name="Clum A."/>
            <person name="Nolan M."/>
            <person name="Lipzen A."/>
            <person name="Salamov A."/>
            <person name="Henrissat B."/>
            <person name="Wiebenga A."/>
            <person name="De vries R.P."/>
            <person name="Grigoriev I.V."/>
            <person name="Mortensen U.H."/>
            <person name="Andersen M.R."/>
            <person name="Baker S.E."/>
        </authorList>
    </citation>
    <scope>NUCLEOTIDE SEQUENCE [LARGE SCALE GENOMIC DNA]</scope>
    <source>
        <strain evidence="9 10">CBS 101889</strain>
    </source>
</reference>
<dbReference type="GO" id="GO:0001228">
    <property type="term" value="F:DNA-binding transcription activator activity, RNA polymerase II-specific"/>
    <property type="evidence" value="ECO:0007669"/>
    <property type="project" value="TreeGrafter"/>
</dbReference>
<keyword evidence="1" id="KW-0479">Metal-binding</keyword>
<dbReference type="GO" id="GO:0006351">
    <property type="term" value="P:DNA-templated transcription"/>
    <property type="evidence" value="ECO:0007669"/>
    <property type="project" value="InterPro"/>
</dbReference>
<evidence type="ECO:0000256" key="1">
    <source>
        <dbReference type="ARBA" id="ARBA00022723"/>
    </source>
</evidence>
<dbReference type="OrthoDB" id="4337792at2759"/>
<keyword evidence="2" id="KW-0862">Zinc</keyword>
<organism evidence="9 10">
    <name type="scientific">Aspergillus homomorphus (strain CBS 101889)</name>
    <dbReference type="NCBI Taxonomy" id="1450537"/>
    <lineage>
        <taxon>Eukaryota</taxon>
        <taxon>Fungi</taxon>
        <taxon>Dikarya</taxon>
        <taxon>Ascomycota</taxon>
        <taxon>Pezizomycotina</taxon>
        <taxon>Eurotiomycetes</taxon>
        <taxon>Eurotiomycetidae</taxon>
        <taxon>Eurotiales</taxon>
        <taxon>Aspergillaceae</taxon>
        <taxon>Aspergillus</taxon>
        <taxon>Aspergillus subgen. Circumdati</taxon>
    </lineage>
</organism>
<dbReference type="EMBL" id="KZ824317">
    <property type="protein sequence ID" value="RAL08252.1"/>
    <property type="molecule type" value="Genomic_DNA"/>
</dbReference>
<dbReference type="InterPro" id="IPR007219">
    <property type="entry name" value="XnlR_reg_dom"/>
</dbReference>
<evidence type="ECO:0000256" key="6">
    <source>
        <dbReference type="ARBA" id="ARBA00023242"/>
    </source>
</evidence>
<dbReference type="CDD" id="cd12148">
    <property type="entry name" value="fungal_TF_MHR"/>
    <property type="match status" value="1"/>
</dbReference>
<keyword evidence="5" id="KW-0804">Transcription</keyword>
<dbReference type="RefSeq" id="XP_025547406.1">
    <property type="nucleotide sequence ID" value="XM_025694199.1"/>
</dbReference>
<dbReference type="AlphaFoldDB" id="A0A395HJY7"/>
<dbReference type="PANTHER" id="PTHR31944:SF131">
    <property type="entry name" value="HEME-RESPONSIVE ZINC FINGER TRANSCRIPTION FACTOR HAP1"/>
    <property type="match status" value="1"/>
</dbReference>
<dbReference type="InterPro" id="IPR051430">
    <property type="entry name" value="Fungal_TF_Env_Response"/>
</dbReference>
<keyword evidence="10" id="KW-1185">Reference proteome</keyword>
<keyword evidence="6" id="KW-0539">Nucleus</keyword>
<feature type="compositionally biased region" description="Polar residues" evidence="7">
    <location>
        <begin position="14"/>
        <end position="34"/>
    </location>
</feature>
<evidence type="ECO:0000313" key="9">
    <source>
        <dbReference type="EMBL" id="RAL08252.1"/>
    </source>
</evidence>
<dbReference type="PANTHER" id="PTHR31944">
    <property type="entry name" value="HEME-RESPONSIVE ZINC FINGER TRANSCRIPTION FACTOR HAP1"/>
    <property type="match status" value="1"/>
</dbReference>
<keyword evidence="3" id="KW-0805">Transcription regulation</keyword>